<evidence type="ECO:0000256" key="3">
    <source>
        <dbReference type="ARBA" id="ARBA00023163"/>
    </source>
</evidence>
<evidence type="ECO:0000256" key="1">
    <source>
        <dbReference type="ARBA" id="ARBA00004123"/>
    </source>
</evidence>
<dbReference type="PANTHER" id="PTHR33572:SF18">
    <property type="entry name" value="SPORE DEVELOPMENT REGULATOR VOSA"/>
    <property type="match status" value="1"/>
</dbReference>
<keyword evidence="4" id="KW-0539">Nucleus</keyword>
<dbReference type="OrthoDB" id="5599552at2759"/>
<proteinExistence type="predicted"/>
<dbReference type="EMBL" id="JABAYA010000185">
    <property type="protein sequence ID" value="KAF7722630.1"/>
    <property type="molecule type" value="Genomic_DNA"/>
</dbReference>
<dbReference type="PROSITE" id="PS51821">
    <property type="entry name" value="VELVET"/>
    <property type="match status" value="1"/>
</dbReference>
<evidence type="ECO:0000256" key="5">
    <source>
        <dbReference type="SAM" id="MobiDB-lite"/>
    </source>
</evidence>
<comment type="subcellular location">
    <subcellularLocation>
        <location evidence="1">Nucleus</location>
    </subcellularLocation>
</comment>
<accession>A0A8H7BHS8</accession>
<evidence type="ECO:0000256" key="4">
    <source>
        <dbReference type="ARBA" id="ARBA00023242"/>
    </source>
</evidence>
<evidence type="ECO:0000313" key="7">
    <source>
        <dbReference type="EMBL" id="KAF7722630.1"/>
    </source>
</evidence>
<dbReference type="GO" id="GO:0005634">
    <property type="term" value="C:nucleus"/>
    <property type="evidence" value="ECO:0007669"/>
    <property type="project" value="UniProtKB-SubCell"/>
</dbReference>
<evidence type="ECO:0000259" key="6">
    <source>
        <dbReference type="PROSITE" id="PS51821"/>
    </source>
</evidence>
<gene>
    <name evidence="7" type="ORF">EC973_002902</name>
</gene>
<protein>
    <recommendedName>
        <fullName evidence="6">Velvet domain-containing protein</fullName>
    </recommendedName>
</protein>
<comment type="caution">
    <text evidence="7">The sequence shown here is derived from an EMBL/GenBank/DDBJ whole genome shotgun (WGS) entry which is preliminary data.</text>
</comment>
<dbReference type="InterPro" id="IPR037525">
    <property type="entry name" value="Velvet_dom"/>
</dbReference>
<name>A0A8H7BHS8_9FUNG</name>
<keyword evidence="3" id="KW-0804">Transcription</keyword>
<evidence type="ECO:0000256" key="2">
    <source>
        <dbReference type="ARBA" id="ARBA00023015"/>
    </source>
</evidence>
<reference evidence="7" key="1">
    <citation type="submission" date="2020-01" db="EMBL/GenBank/DDBJ databases">
        <title>Genome Sequencing of Three Apophysomyces-Like Fungal Strains Confirms a Novel Fungal Genus in the Mucoromycota with divergent Burkholderia-like Endosymbiotic Bacteria.</title>
        <authorList>
            <person name="Stajich J.E."/>
            <person name="Macias A.M."/>
            <person name="Carter-House D."/>
            <person name="Lovett B."/>
            <person name="Kasson L.R."/>
            <person name="Berry K."/>
            <person name="Grigoriev I."/>
            <person name="Chang Y."/>
            <person name="Spatafora J."/>
            <person name="Kasson M.T."/>
        </authorList>
    </citation>
    <scope>NUCLEOTIDE SEQUENCE</scope>
    <source>
        <strain evidence="7">NRRL A-21654</strain>
    </source>
</reference>
<dbReference type="AlphaFoldDB" id="A0A8H7BHS8"/>
<dbReference type="InterPro" id="IPR038491">
    <property type="entry name" value="Velvet_dom_sf"/>
</dbReference>
<evidence type="ECO:0000313" key="8">
    <source>
        <dbReference type="Proteomes" id="UP000605846"/>
    </source>
</evidence>
<dbReference type="Pfam" id="PF11754">
    <property type="entry name" value="Velvet"/>
    <property type="match status" value="1"/>
</dbReference>
<feature type="compositionally biased region" description="Pro residues" evidence="5">
    <location>
        <begin position="225"/>
        <end position="235"/>
    </location>
</feature>
<dbReference type="Gene3D" id="2.60.40.3960">
    <property type="entry name" value="Velvet domain"/>
    <property type="match status" value="1"/>
</dbReference>
<feature type="region of interest" description="Disordered" evidence="5">
    <location>
        <begin position="218"/>
        <end position="237"/>
    </location>
</feature>
<dbReference type="Proteomes" id="UP000605846">
    <property type="component" value="Unassembled WGS sequence"/>
</dbReference>
<organism evidence="7 8">
    <name type="scientific">Apophysomyces ossiformis</name>
    <dbReference type="NCBI Taxonomy" id="679940"/>
    <lineage>
        <taxon>Eukaryota</taxon>
        <taxon>Fungi</taxon>
        <taxon>Fungi incertae sedis</taxon>
        <taxon>Mucoromycota</taxon>
        <taxon>Mucoromycotina</taxon>
        <taxon>Mucoromycetes</taxon>
        <taxon>Mucorales</taxon>
        <taxon>Mucorineae</taxon>
        <taxon>Mucoraceae</taxon>
        <taxon>Apophysomyces</taxon>
    </lineage>
</organism>
<feature type="domain" description="Velvet" evidence="6">
    <location>
        <begin position="1"/>
        <end position="113"/>
    </location>
</feature>
<dbReference type="InterPro" id="IPR021740">
    <property type="entry name" value="Velvet"/>
</dbReference>
<keyword evidence="8" id="KW-1185">Reference proteome</keyword>
<keyword evidence="2" id="KW-0805">Transcription regulation</keyword>
<sequence>MSVHVIHASKDEEIFNPNHNVLSGQTVSSMYKLKDIDNRDGGFFVFGDVSVKLEGQFRLKFCLFEITLTGAVNLMSIVSEPFSVYSSKSFPGMLESTFLSRSFSDQGVRIRIRKEHRVQISGSRKRKLSLQDDVTDSKRVLQESNRAITGVATIKTTSGSATIEHHARHPHWKPPMSPYFMTTPPETYVKYNPSIYSAGPLQQQQQQRRWSYCERREDTEAYPEPKTPYSPPHQPYDPHLSKRYYYPVVPKDMPSPPLPARSDYRRRSYDGYQPTMTTMLPPPSSNQPHLPCESETMVRLPPLRDIVCHANEGRKEGEEVDAAVAMMQLAHHPGKKSASFIKQTNQSRLLNKNTV</sequence>
<dbReference type="PANTHER" id="PTHR33572">
    <property type="entry name" value="SPORE DEVELOPMENT REGULATOR VOSA"/>
    <property type="match status" value="1"/>
</dbReference>